<keyword evidence="3" id="KW-1185">Reference proteome</keyword>
<evidence type="ECO:0000259" key="1">
    <source>
        <dbReference type="Pfam" id="PF01636"/>
    </source>
</evidence>
<dbReference type="STRING" id="1178515.SY83_18885"/>
<evidence type="ECO:0000313" key="3">
    <source>
        <dbReference type="Proteomes" id="UP000076927"/>
    </source>
</evidence>
<sequence>MRKLTLDVTKVETWLSNSTGLQRSIVQVTPLLGGISTAMYQLDLSEGAPIVIRQFTNKAWLEEEPELARHEADSLRSAARSKITAPAIIAYDGDGTACGLPTVAMTHLSGKVELHPQNMESWLQGLADTLAKLHSSTEVTTDWTYYRYRKGTGIEPDWSWSSVPDIWTQALARIQLPPPPTRTGFIHRDYHPNNVLWHNGQVTGVVDWVNACNGPLAADTGHCRINLALLYGVKEADRFLHYYREFMGKDDPYHPYWDLVSLGDGVEGPPQVYKGWTDLGLTGLSNQLMAERLDQYLVSVIKRMRI</sequence>
<dbReference type="Pfam" id="PF01636">
    <property type="entry name" value="APH"/>
    <property type="match status" value="1"/>
</dbReference>
<dbReference type="Gene3D" id="3.30.200.20">
    <property type="entry name" value="Phosphorylase Kinase, domain 1"/>
    <property type="match status" value="1"/>
</dbReference>
<accession>A0A172TLT2</accession>
<evidence type="ECO:0000313" key="2">
    <source>
        <dbReference type="EMBL" id="ANE48015.1"/>
    </source>
</evidence>
<reference evidence="2 3" key="1">
    <citation type="submission" date="2015-01" db="EMBL/GenBank/DDBJ databases">
        <title>Paenibacillus swuensis/DY6/whole genome sequencing.</title>
        <authorList>
            <person name="Kim M.K."/>
            <person name="Srinivasan S."/>
            <person name="Lee J.-J."/>
        </authorList>
    </citation>
    <scope>NUCLEOTIDE SEQUENCE [LARGE SCALE GENOMIC DNA]</scope>
    <source>
        <strain evidence="2 3">DY6</strain>
    </source>
</reference>
<dbReference type="SUPFAM" id="SSF56112">
    <property type="entry name" value="Protein kinase-like (PK-like)"/>
    <property type="match status" value="1"/>
</dbReference>
<name>A0A172TLT2_9BACL</name>
<organism evidence="2 3">
    <name type="scientific">Paenibacillus swuensis</name>
    <dbReference type="NCBI Taxonomy" id="1178515"/>
    <lineage>
        <taxon>Bacteria</taxon>
        <taxon>Bacillati</taxon>
        <taxon>Bacillota</taxon>
        <taxon>Bacilli</taxon>
        <taxon>Bacillales</taxon>
        <taxon>Paenibacillaceae</taxon>
        <taxon>Paenibacillus</taxon>
    </lineage>
</organism>
<dbReference type="InterPro" id="IPR051678">
    <property type="entry name" value="AGP_Transferase"/>
</dbReference>
<gene>
    <name evidence="2" type="ORF">SY83_18885</name>
</gene>
<dbReference type="KEGG" id="pswu:SY83_18885"/>
<dbReference type="PATRIC" id="fig|1178515.4.peg.3815"/>
<dbReference type="InterPro" id="IPR002575">
    <property type="entry name" value="Aminoglycoside_PTrfase"/>
</dbReference>
<dbReference type="Proteomes" id="UP000076927">
    <property type="component" value="Chromosome"/>
</dbReference>
<dbReference type="Gene3D" id="3.90.1200.10">
    <property type="match status" value="1"/>
</dbReference>
<dbReference type="OrthoDB" id="334783at2"/>
<dbReference type="AlphaFoldDB" id="A0A172TLT2"/>
<feature type="domain" description="Aminoglycoside phosphotransferase" evidence="1">
    <location>
        <begin position="28"/>
        <end position="244"/>
    </location>
</feature>
<proteinExistence type="predicted"/>
<protein>
    <recommendedName>
        <fullName evidence="1">Aminoglycoside phosphotransferase domain-containing protein</fullName>
    </recommendedName>
</protein>
<dbReference type="InterPro" id="IPR011009">
    <property type="entry name" value="Kinase-like_dom_sf"/>
</dbReference>
<dbReference type="EMBL" id="CP011388">
    <property type="protein sequence ID" value="ANE48015.1"/>
    <property type="molecule type" value="Genomic_DNA"/>
</dbReference>
<dbReference type="PANTHER" id="PTHR21310">
    <property type="entry name" value="AMINOGLYCOSIDE PHOSPHOTRANSFERASE-RELATED-RELATED"/>
    <property type="match status" value="1"/>
</dbReference>